<evidence type="ECO:0000256" key="1">
    <source>
        <dbReference type="SAM" id="Phobius"/>
    </source>
</evidence>
<dbReference type="EMBL" id="JACGLT010000006">
    <property type="protein sequence ID" value="MBA6152935.1"/>
    <property type="molecule type" value="Genomic_DNA"/>
</dbReference>
<keyword evidence="1" id="KW-1133">Transmembrane helix</keyword>
<dbReference type="Proteomes" id="UP000541857">
    <property type="component" value="Unassembled WGS sequence"/>
</dbReference>
<evidence type="ECO:0000313" key="2">
    <source>
        <dbReference type="EMBL" id="MBA6152935.1"/>
    </source>
</evidence>
<keyword evidence="2" id="KW-0645">Protease</keyword>
<dbReference type="AlphaFoldDB" id="A0A7W2R4C6"/>
<keyword evidence="1" id="KW-0812">Transmembrane</keyword>
<dbReference type="SUPFAM" id="SSF49464">
    <property type="entry name" value="Carboxypeptidase regulatory domain-like"/>
    <property type="match status" value="1"/>
</dbReference>
<organism evidence="2 3">
    <name type="scientific">Gelidibacter maritimus</name>
    <dbReference type="NCBI Taxonomy" id="2761487"/>
    <lineage>
        <taxon>Bacteria</taxon>
        <taxon>Pseudomonadati</taxon>
        <taxon>Bacteroidota</taxon>
        <taxon>Flavobacteriia</taxon>
        <taxon>Flavobacteriales</taxon>
        <taxon>Flavobacteriaceae</taxon>
        <taxon>Gelidibacter</taxon>
    </lineage>
</organism>
<dbReference type="Pfam" id="PF13715">
    <property type="entry name" value="CarbopepD_reg_2"/>
    <property type="match status" value="1"/>
</dbReference>
<feature type="transmembrane region" description="Helical" evidence="1">
    <location>
        <begin position="20"/>
        <end position="38"/>
    </location>
</feature>
<keyword evidence="2" id="KW-0121">Carboxypeptidase</keyword>
<dbReference type="InterPro" id="IPR008969">
    <property type="entry name" value="CarboxyPept-like_regulatory"/>
</dbReference>
<sequence>MNIVKTKSNGVFFDYKRCLLYFLFIIYSGTSLFAATLFQEQQSIQTFSEFKGTVVDSKSKAPLSFATITVDDTNISTITNSNGEFLLKVPNELVDNSITISFLGYQVKTIPLSNLNGDNIQILLEESAMQLSEVKINVPKDARSLVKTALDKKGEHYFNEETIMTAFYRETIKKRRRDASLSEAVVEIYREPYTSSKSDKIKLIKARKSTDYNRLDTLAVKLQGGPFSALYADMIKYPEYTFPENNLSEYEFSFDKPTEINDRSVYVVNFKARPEFYHPLYYGKLYIDAETFVLISAIYNLNVDNREMAAKMFVRKKPNRVTVYPTEAAYRVDYRIKDGKWFYGYSNLQLTMKVNWKGKLFNSVYTLSSEMAVTDWARSFNDSFTRKETLRPTVILSDEASGFSDPDFWGEYNIIEPEKSIESAIDKINRQMKRRIRNE</sequence>
<accession>A0A7W2R4C6</accession>
<proteinExistence type="predicted"/>
<comment type="caution">
    <text evidence="2">The sequence shown here is derived from an EMBL/GenBank/DDBJ whole genome shotgun (WGS) entry which is preliminary data.</text>
</comment>
<gene>
    <name evidence="2" type="ORF">H3Z82_09385</name>
</gene>
<evidence type="ECO:0000313" key="3">
    <source>
        <dbReference type="Proteomes" id="UP000541857"/>
    </source>
</evidence>
<name>A0A7W2R4C6_9FLAO</name>
<dbReference type="RefSeq" id="WP_182205244.1">
    <property type="nucleotide sequence ID" value="NZ_JACGLT010000006.1"/>
</dbReference>
<protein>
    <submittedName>
        <fullName evidence="2">Carboxypeptidase-like regulatory domain-containing protein</fullName>
    </submittedName>
</protein>
<keyword evidence="2" id="KW-0378">Hydrolase</keyword>
<keyword evidence="1" id="KW-0472">Membrane</keyword>
<dbReference type="GO" id="GO:0004180">
    <property type="term" value="F:carboxypeptidase activity"/>
    <property type="evidence" value="ECO:0007669"/>
    <property type="project" value="UniProtKB-KW"/>
</dbReference>
<reference evidence="2 3" key="1">
    <citation type="submission" date="2020-07" db="EMBL/GenBank/DDBJ databases">
        <title>Bacterium isolated from marine sediment.</title>
        <authorList>
            <person name="Shang D."/>
        </authorList>
    </citation>
    <scope>NUCLEOTIDE SEQUENCE [LARGE SCALE GENOMIC DNA]</scope>
    <source>
        <strain evidence="2 3">F6074</strain>
    </source>
</reference>
<keyword evidence="3" id="KW-1185">Reference proteome</keyword>
<dbReference type="Gene3D" id="2.60.40.1120">
    <property type="entry name" value="Carboxypeptidase-like, regulatory domain"/>
    <property type="match status" value="1"/>
</dbReference>